<dbReference type="GO" id="GO:0061602">
    <property type="term" value="F:molybdenum cofactor cytidylyltransferase activity"/>
    <property type="evidence" value="ECO:0007669"/>
    <property type="project" value="UniProtKB-EC"/>
</dbReference>
<organism evidence="2 3">
    <name type="scientific">Paenibacillus harenae</name>
    <dbReference type="NCBI Taxonomy" id="306543"/>
    <lineage>
        <taxon>Bacteria</taxon>
        <taxon>Bacillati</taxon>
        <taxon>Bacillota</taxon>
        <taxon>Bacilli</taxon>
        <taxon>Bacillales</taxon>
        <taxon>Paenibacillaceae</taxon>
        <taxon>Paenibacillus</taxon>
    </lineage>
</organism>
<feature type="domain" description="MobA-like NTP transferase" evidence="1">
    <location>
        <begin position="5"/>
        <end position="191"/>
    </location>
</feature>
<dbReference type="EC" id="2.7.7.76" evidence="2"/>
<evidence type="ECO:0000259" key="1">
    <source>
        <dbReference type="Pfam" id="PF12804"/>
    </source>
</evidence>
<dbReference type="SUPFAM" id="SSF53448">
    <property type="entry name" value="Nucleotide-diphospho-sugar transferases"/>
    <property type="match status" value="1"/>
</dbReference>
<dbReference type="PANTHER" id="PTHR43777:SF1">
    <property type="entry name" value="MOLYBDENUM COFACTOR CYTIDYLYLTRANSFERASE"/>
    <property type="match status" value="1"/>
</dbReference>
<protein>
    <submittedName>
        <fullName evidence="2">Molybdenum cofactor cytidylyltransferase</fullName>
        <ecNumber evidence="2">2.7.7.76</ecNumber>
    </submittedName>
</protein>
<keyword evidence="2" id="KW-0808">Transferase</keyword>
<dbReference type="Pfam" id="PF12804">
    <property type="entry name" value="NTP_transf_3"/>
    <property type="match status" value="1"/>
</dbReference>
<dbReference type="InterPro" id="IPR029044">
    <property type="entry name" value="Nucleotide-diphossugar_trans"/>
</dbReference>
<evidence type="ECO:0000313" key="3">
    <source>
        <dbReference type="Proteomes" id="UP001229346"/>
    </source>
</evidence>
<name>A0ABT9UB97_PAEHA</name>
<proteinExistence type="predicted"/>
<sequence>MGISAIYLAAGLSRRMGRRKQELVLMPGIALGRMALHALLQCSVEEAVIVVHPSDPLNWAPEEELSMRSQHFRHKGAPSIRMIRCERADEGMAYSLRKGLTALLSGRSDTKLVPDAILVLLADQPFVDRKHIERLLSRFRGQPHLDYVASAPGDAEDFPLTLMPPAILSRTMYEAIEELEGDEGARKLFANARFHGEFVSAVSDEVLLDVDNQVDLELAIELCKSIRP</sequence>
<dbReference type="Gene3D" id="3.90.550.10">
    <property type="entry name" value="Spore Coat Polysaccharide Biosynthesis Protein SpsA, Chain A"/>
    <property type="match status" value="1"/>
</dbReference>
<gene>
    <name evidence="2" type="ORF">J2T15_005764</name>
</gene>
<dbReference type="PANTHER" id="PTHR43777">
    <property type="entry name" value="MOLYBDENUM COFACTOR CYTIDYLYLTRANSFERASE"/>
    <property type="match status" value="1"/>
</dbReference>
<accession>A0ABT9UB97</accession>
<dbReference type="CDD" id="cd04182">
    <property type="entry name" value="GT_2_like_f"/>
    <property type="match status" value="1"/>
</dbReference>
<dbReference type="InterPro" id="IPR025877">
    <property type="entry name" value="MobA-like_NTP_Trfase"/>
</dbReference>
<dbReference type="EMBL" id="JAUSSU010000017">
    <property type="protein sequence ID" value="MDQ0116288.1"/>
    <property type="molecule type" value="Genomic_DNA"/>
</dbReference>
<reference evidence="2 3" key="1">
    <citation type="submission" date="2023-07" db="EMBL/GenBank/DDBJ databases">
        <title>Sorghum-associated microbial communities from plants grown in Nebraska, USA.</title>
        <authorList>
            <person name="Schachtman D."/>
        </authorList>
    </citation>
    <scope>NUCLEOTIDE SEQUENCE [LARGE SCALE GENOMIC DNA]</scope>
    <source>
        <strain evidence="2 3">CC482</strain>
    </source>
</reference>
<keyword evidence="2" id="KW-0548">Nucleotidyltransferase</keyword>
<dbReference type="Proteomes" id="UP001229346">
    <property type="component" value="Unassembled WGS sequence"/>
</dbReference>
<evidence type="ECO:0000313" key="2">
    <source>
        <dbReference type="EMBL" id="MDQ0116288.1"/>
    </source>
</evidence>
<keyword evidence="3" id="KW-1185">Reference proteome</keyword>
<comment type="caution">
    <text evidence="2">The sequence shown here is derived from an EMBL/GenBank/DDBJ whole genome shotgun (WGS) entry which is preliminary data.</text>
</comment>